<comment type="caution">
    <text evidence="2">The sequence shown here is derived from an EMBL/GenBank/DDBJ whole genome shotgun (WGS) entry which is preliminary data.</text>
</comment>
<dbReference type="Proteomes" id="UP001430356">
    <property type="component" value="Unassembled WGS sequence"/>
</dbReference>
<evidence type="ECO:0000313" key="3">
    <source>
        <dbReference type="Proteomes" id="UP001430356"/>
    </source>
</evidence>
<dbReference type="AlphaFoldDB" id="A0AAW0ELY2"/>
<evidence type="ECO:0000256" key="1">
    <source>
        <dbReference type="SAM" id="MobiDB-lite"/>
    </source>
</evidence>
<evidence type="ECO:0000313" key="2">
    <source>
        <dbReference type="EMBL" id="KAK7195113.1"/>
    </source>
</evidence>
<feature type="region of interest" description="Disordered" evidence="1">
    <location>
        <begin position="32"/>
        <end position="63"/>
    </location>
</feature>
<feature type="region of interest" description="Disordered" evidence="1">
    <location>
        <begin position="112"/>
        <end position="144"/>
    </location>
</feature>
<protein>
    <submittedName>
        <fullName evidence="2">Uncharacterized protein</fullName>
    </submittedName>
</protein>
<gene>
    <name evidence="2" type="ORF">NESM_000434800</name>
</gene>
<organism evidence="2 3">
    <name type="scientific">Novymonas esmeraldas</name>
    <dbReference type="NCBI Taxonomy" id="1808958"/>
    <lineage>
        <taxon>Eukaryota</taxon>
        <taxon>Discoba</taxon>
        <taxon>Euglenozoa</taxon>
        <taxon>Kinetoplastea</taxon>
        <taxon>Metakinetoplastina</taxon>
        <taxon>Trypanosomatida</taxon>
        <taxon>Trypanosomatidae</taxon>
        <taxon>Novymonas</taxon>
    </lineage>
</organism>
<dbReference type="EMBL" id="JAECZO010000047">
    <property type="protein sequence ID" value="KAK7195113.1"/>
    <property type="molecule type" value="Genomic_DNA"/>
</dbReference>
<sequence length="617" mass="64298">MNIFPGSSVGFRHGRALADVGLSHHTPQLHPVVTAGGAVDGSSAPAPLPLLDQPSADKRGGGGWVTDLSTLLAAAQQSRHAASPPRPHPTVPFPNVPYYGIARRCEVHIDVGVDGSRDDDDDEASRAAAVSRRREPLRNPSSTSARLGHIQRCLHETVRRHGSVYIVSSGHTLAECVLAPSSPAASAGQTCLTYGAYADSLLDAFRRFSALRQASASAVTHHTFYLRLLGHPLWRDVSALLCVEGGRLLVCVIASSRTTQSRLADACARAGARLDWVGGAALTAEPRRLGPGEVNPVWVVWDALMQLPILTPPPAESSSAAGATDEAAAAAGVRAVLRDIQQSAATLAGMHVSLLSSLSFEGATRCGQVGRVVDVAPVLAHEDLPRVSPTSASSTTTSGGRAAAAAAVVAHRFIWRLIPPPSSTPASCAVVLPHLLAHLVACLVEECQLESFAVHLGGPADMSTGAGTGAVAAAAAAAASSGGVGVRLVHSTAPSLLTLRGGPSSSTCLAFSRLSGAAWVDAETREGVRLALPDEEEQDDDAEMEFEVTSVLYERPRPCTRLARRRRRTATPDVGVEVNANADGSGDGTLVQPTRWGSFFTLTTAVRRLIVADALDE</sequence>
<accession>A0AAW0ELY2</accession>
<proteinExistence type="predicted"/>
<name>A0AAW0ELY2_9TRYP</name>
<keyword evidence="3" id="KW-1185">Reference proteome</keyword>
<reference evidence="2 3" key="1">
    <citation type="journal article" date="2021" name="MBio">
        <title>A New Model Trypanosomatid, Novymonas esmeraldas: Genomic Perception of Its 'Candidatus Pandoraea novymonadis' Endosymbiont.</title>
        <authorList>
            <person name="Zakharova A."/>
            <person name="Saura A."/>
            <person name="Butenko A."/>
            <person name="Podesvova L."/>
            <person name="Warmusova S."/>
            <person name="Kostygov A.Y."/>
            <person name="Nenarokova A."/>
            <person name="Lukes J."/>
            <person name="Opperdoes F.R."/>
            <person name="Yurchenko V."/>
        </authorList>
    </citation>
    <scope>NUCLEOTIDE SEQUENCE [LARGE SCALE GENOMIC DNA]</scope>
    <source>
        <strain evidence="2 3">E262AT.01</strain>
    </source>
</reference>